<feature type="binding site" evidence="10">
    <location>
        <position position="166"/>
    </location>
    <ligand>
        <name>Mn(2+)</name>
        <dbReference type="ChEBI" id="CHEBI:29035"/>
    </ligand>
</feature>
<dbReference type="GO" id="GO:0043571">
    <property type="term" value="P:maintenance of CRISPR repeat elements"/>
    <property type="evidence" value="ECO:0007669"/>
    <property type="project" value="UniProtKB-UniRule"/>
</dbReference>
<dbReference type="InterPro" id="IPR042206">
    <property type="entry name" value="CRISPR-assoc_Cas1_C"/>
</dbReference>
<comment type="similarity">
    <text evidence="10">Belongs to the CRISPR-associated endonuclease Cas1 family.</text>
</comment>
<keyword evidence="1 10" id="KW-0540">Nuclease</keyword>
<evidence type="ECO:0000256" key="10">
    <source>
        <dbReference type="HAMAP-Rule" id="MF_01470"/>
    </source>
</evidence>
<evidence type="ECO:0000256" key="9">
    <source>
        <dbReference type="ARBA" id="ARBA00038592"/>
    </source>
</evidence>
<comment type="subunit">
    <text evidence="9 10">Homodimer, forms a heterotetramer with a Cas2 homodimer.</text>
</comment>
<dbReference type="NCBIfam" id="TIGR03640">
    <property type="entry name" value="cas1_DVULG"/>
    <property type="match status" value="1"/>
</dbReference>
<dbReference type="GO" id="GO:0003677">
    <property type="term" value="F:DNA binding"/>
    <property type="evidence" value="ECO:0007669"/>
    <property type="project" value="UniProtKB-KW"/>
</dbReference>
<name>A0A1M5UTG4_9CLOT</name>
<keyword evidence="2 10" id="KW-0479">Metal-binding</keyword>
<protein>
    <recommendedName>
        <fullName evidence="10">CRISPR-associated endonuclease Cas1</fullName>
        <ecNumber evidence="10">3.1.-.-</ecNumber>
    </recommendedName>
</protein>
<gene>
    <name evidence="10" type="primary">cas1</name>
    <name evidence="11" type="ORF">SAMN02745196_00934</name>
</gene>
<dbReference type="NCBIfam" id="TIGR00287">
    <property type="entry name" value="cas1"/>
    <property type="match status" value="1"/>
</dbReference>
<evidence type="ECO:0000313" key="12">
    <source>
        <dbReference type="Proteomes" id="UP000184526"/>
    </source>
</evidence>
<evidence type="ECO:0000256" key="6">
    <source>
        <dbReference type="ARBA" id="ARBA00023118"/>
    </source>
</evidence>
<evidence type="ECO:0000256" key="2">
    <source>
        <dbReference type="ARBA" id="ARBA00022723"/>
    </source>
</evidence>
<evidence type="ECO:0000313" key="11">
    <source>
        <dbReference type="EMBL" id="SHH66337.1"/>
    </source>
</evidence>
<comment type="cofactor">
    <cofactor evidence="10">
        <name>Mg(2+)</name>
        <dbReference type="ChEBI" id="CHEBI:18420"/>
    </cofactor>
    <cofactor evidence="10">
        <name>Mn(2+)</name>
        <dbReference type="ChEBI" id="CHEBI:29035"/>
    </cofactor>
</comment>
<dbReference type="CDD" id="cd09721">
    <property type="entry name" value="Cas1_I-C"/>
    <property type="match status" value="1"/>
</dbReference>
<dbReference type="EMBL" id="FQXP01000004">
    <property type="protein sequence ID" value="SHH66337.1"/>
    <property type="molecule type" value="Genomic_DNA"/>
</dbReference>
<dbReference type="STRING" id="1121306.SAMN02745196_00934"/>
<dbReference type="Gene3D" id="3.100.10.20">
    <property type="entry name" value="CRISPR-associated endonuclease Cas1, N-terminal domain"/>
    <property type="match status" value="1"/>
</dbReference>
<dbReference type="RefSeq" id="WP_072830601.1">
    <property type="nucleotide sequence ID" value="NZ_FQXP01000004.1"/>
</dbReference>
<feature type="binding site" evidence="10">
    <location>
        <position position="249"/>
    </location>
    <ligand>
        <name>Mn(2+)</name>
        <dbReference type="ChEBI" id="CHEBI:29035"/>
    </ligand>
</feature>
<dbReference type="GO" id="GO:0051607">
    <property type="term" value="P:defense response to virus"/>
    <property type="evidence" value="ECO:0007669"/>
    <property type="project" value="UniProtKB-UniRule"/>
</dbReference>
<keyword evidence="3 10" id="KW-0255">Endonuclease</keyword>
<dbReference type="PANTHER" id="PTHR34353:SF2">
    <property type="entry name" value="CRISPR-ASSOCIATED ENDONUCLEASE CAS1 1"/>
    <property type="match status" value="1"/>
</dbReference>
<dbReference type="GO" id="GO:0046872">
    <property type="term" value="F:metal ion binding"/>
    <property type="evidence" value="ECO:0007669"/>
    <property type="project" value="UniProtKB-UniRule"/>
</dbReference>
<accession>A0A1M5UTG4</accession>
<dbReference type="InterPro" id="IPR019856">
    <property type="entry name" value="CRISPR-assoc_Cas1_DVULG"/>
</dbReference>
<dbReference type="Proteomes" id="UP000184526">
    <property type="component" value="Unassembled WGS sequence"/>
</dbReference>
<evidence type="ECO:0000256" key="5">
    <source>
        <dbReference type="ARBA" id="ARBA00022842"/>
    </source>
</evidence>
<keyword evidence="4 10" id="KW-0378">Hydrolase</keyword>
<dbReference type="AlphaFoldDB" id="A0A1M5UTG4"/>
<dbReference type="InterPro" id="IPR050646">
    <property type="entry name" value="Cas1"/>
</dbReference>
<dbReference type="EC" id="3.1.-.-" evidence="10"/>
<keyword evidence="6 10" id="KW-0051">Antiviral defense</keyword>
<dbReference type="PANTHER" id="PTHR34353">
    <property type="entry name" value="CRISPR-ASSOCIATED ENDONUCLEASE CAS1 1"/>
    <property type="match status" value="1"/>
</dbReference>
<dbReference type="InterPro" id="IPR042211">
    <property type="entry name" value="CRISPR-assoc_Cas1_N"/>
</dbReference>
<evidence type="ECO:0000256" key="3">
    <source>
        <dbReference type="ARBA" id="ARBA00022759"/>
    </source>
</evidence>
<dbReference type="GO" id="GO:0016787">
    <property type="term" value="F:hydrolase activity"/>
    <property type="evidence" value="ECO:0007669"/>
    <property type="project" value="UniProtKB-KW"/>
</dbReference>
<evidence type="ECO:0000256" key="1">
    <source>
        <dbReference type="ARBA" id="ARBA00022722"/>
    </source>
</evidence>
<evidence type="ECO:0000256" key="4">
    <source>
        <dbReference type="ARBA" id="ARBA00022801"/>
    </source>
</evidence>
<reference evidence="11 12" key="1">
    <citation type="submission" date="2016-11" db="EMBL/GenBank/DDBJ databases">
        <authorList>
            <person name="Jaros S."/>
            <person name="Januszkiewicz K."/>
            <person name="Wedrychowicz H."/>
        </authorList>
    </citation>
    <scope>NUCLEOTIDE SEQUENCE [LARGE SCALE GENOMIC DNA]</scope>
    <source>
        <strain evidence="11 12">DSM 3089</strain>
    </source>
</reference>
<dbReference type="Pfam" id="PF01867">
    <property type="entry name" value="Cas_Cas1"/>
    <property type="match status" value="1"/>
</dbReference>
<dbReference type="HAMAP" id="MF_01470">
    <property type="entry name" value="Cas1"/>
    <property type="match status" value="1"/>
</dbReference>
<proteinExistence type="inferred from homology"/>
<feature type="binding site" evidence="10">
    <location>
        <position position="234"/>
    </location>
    <ligand>
        <name>Mn(2+)</name>
        <dbReference type="ChEBI" id="CHEBI:29035"/>
    </ligand>
</feature>
<dbReference type="InterPro" id="IPR002729">
    <property type="entry name" value="CRISPR-assoc_Cas1"/>
</dbReference>
<dbReference type="GO" id="GO:0004520">
    <property type="term" value="F:DNA endonuclease activity"/>
    <property type="evidence" value="ECO:0007669"/>
    <property type="project" value="InterPro"/>
</dbReference>
<dbReference type="Gene3D" id="1.20.120.920">
    <property type="entry name" value="CRISPR-associated endonuclease Cas1, C-terminal domain"/>
    <property type="match status" value="1"/>
</dbReference>
<comment type="function">
    <text evidence="10">CRISPR (clustered regularly interspaced short palindromic repeat), is an adaptive immune system that provides protection against mobile genetic elements (viruses, transposable elements and conjugative plasmids). CRISPR clusters contain spacers, sequences complementary to antecedent mobile elements, and target invading nucleic acids. CRISPR clusters are transcribed and processed into CRISPR RNA (crRNA). Acts as a dsDNA endonuclease. Involved in the integration of spacer DNA into the CRISPR cassette.</text>
</comment>
<evidence type="ECO:0000256" key="7">
    <source>
        <dbReference type="ARBA" id="ARBA00023125"/>
    </source>
</evidence>
<keyword evidence="7 10" id="KW-0238">DNA-binding</keyword>
<organism evidence="11 12">
    <name type="scientific">Clostridium collagenovorans DSM 3089</name>
    <dbReference type="NCBI Taxonomy" id="1121306"/>
    <lineage>
        <taxon>Bacteria</taxon>
        <taxon>Bacillati</taxon>
        <taxon>Bacillota</taxon>
        <taxon>Clostridia</taxon>
        <taxon>Eubacteriales</taxon>
        <taxon>Clostridiaceae</taxon>
        <taxon>Clostridium</taxon>
    </lineage>
</organism>
<keyword evidence="12" id="KW-1185">Reference proteome</keyword>
<dbReference type="OrthoDB" id="9803119at2"/>
<keyword evidence="8 10" id="KW-0464">Manganese</keyword>
<sequence>MRKLLNTLYVTNPEAYISRDGENIVVKIDNKEAVRRPIHTLEGIVCFNYVGVSPQLMKLCVDNNVNMAFISEFGRFMARVNGAVSGNVLLRRTQYRYADDENISLDIAKNCILGKLVNCRVVLNRSLRDHGQKIDSVAVKNIINRLNQSIDNVKISTNIDELRGIEGEAARGYFSVFDNMILTQKNEFYFNERSKRPPTDNLNAMLSFAYTLLANDIQSALETVGLDPYVGFMHTDRPGRASLALDLMEELRPYIAERFVISLINKKQVSGDGFIKKESGGIIMDKDTKATFLTAWQKRKQEIVTHPFLNEKVEIGLIPYVQAMLLARYIRGDIERYPPYFMS</sequence>
<evidence type="ECO:0000256" key="8">
    <source>
        <dbReference type="ARBA" id="ARBA00023211"/>
    </source>
</evidence>
<keyword evidence="5 10" id="KW-0460">Magnesium</keyword>